<dbReference type="EMBL" id="CANL01000069">
    <property type="protein sequence ID" value="CCM65446.1"/>
    <property type="molecule type" value="Genomic_DNA"/>
</dbReference>
<gene>
    <name evidence="2" type="ORF">BN381_710005</name>
</gene>
<dbReference type="AlphaFoldDB" id="R4Z6M2"/>
<name>R4Z6M2_9ACTN</name>
<reference evidence="2 3" key="1">
    <citation type="journal article" date="2013" name="ISME J.">
        <title>Metabolic model for the filamentous 'Candidatus Microthrix parvicella' based on genomic and metagenomic analyses.</title>
        <authorList>
            <person name="Jon McIlroy S."/>
            <person name="Kristiansen R."/>
            <person name="Albertsen M."/>
            <person name="Michael Karst S."/>
            <person name="Rossetti S."/>
            <person name="Lund Nielsen J."/>
            <person name="Tandoi V."/>
            <person name="James Seviour R."/>
            <person name="Nielsen P.H."/>
        </authorList>
    </citation>
    <scope>NUCLEOTIDE SEQUENCE [LARGE SCALE GENOMIC DNA]</scope>
    <source>
        <strain evidence="2 3">RN1</strain>
    </source>
</reference>
<accession>R4Z6M2</accession>
<evidence type="ECO:0000313" key="3">
    <source>
        <dbReference type="Proteomes" id="UP000018291"/>
    </source>
</evidence>
<dbReference type="STRING" id="1229780.BN381_710005"/>
<feature type="compositionally biased region" description="Polar residues" evidence="1">
    <location>
        <begin position="104"/>
        <end position="114"/>
    </location>
</feature>
<feature type="region of interest" description="Disordered" evidence="1">
    <location>
        <begin position="1"/>
        <end position="32"/>
    </location>
</feature>
<feature type="region of interest" description="Disordered" evidence="1">
    <location>
        <begin position="85"/>
        <end position="114"/>
    </location>
</feature>
<organism evidence="2 3">
    <name type="scientific">Candidatus Neomicrothrix parvicella RN1</name>
    <dbReference type="NCBI Taxonomy" id="1229780"/>
    <lineage>
        <taxon>Bacteria</taxon>
        <taxon>Bacillati</taxon>
        <taxon>Actinomycetota</taxon>
        <taxon>Acidimicrobiia</taxon>
        <taxon>Acidimicrobiales</taxon>
        <taxon>Microthrixaceae</taxon>
        <taxon>Candidatus Neomicrothrix</taxon>
    </lineage>
</organism>
<dbReference type="Proteomes" id="UP000018291">
    <property type="component" value="Unassembled WGS sequence"/>
</dbReference>
<proteinExistence type="predicted"/>
<evidence type="ECO:0000256" key="1">
    <source>
        <dbReference type="SAM" id="MobiDB-lite"/>
    </source>
</evidence>
<dbReference type="HOGENOM" id="CLU_1892369_0_0_11"/>
<evidence type="ECO:0000313" key="2">
    <source>
        <dbReference type="EMBL" id="CCM65446.1"/>
    </source>
</evidence>
<sequence length="134" mass="14932">MPARPGRALTGTARRSCRRSATSSARSPAERRQELADALEVLKGIPAELGMPWTAIESADAQKRGERTGFEAEIRLQLSKGLMLRQEQHPTSPRQGCMPGQRPKMSQQRTPRTRLLSNLWRTISRKLSAGEGNR</sequence>
<protein>
    <submittedName>
        <fullName evidence="2">Uncharacterized protein</fullName>
    </submittedName>
</protein>
<comment type="caution">
    <text evidence="2">The sequence shown here is derived from an EMBL/GenBank/DDBJ whole genome shotgun (WGS) entry which is preliminary data.</text>
</comment>
<keyword evidence="3" id="KW-1185">Reference proteome</keyword>